<dbReference type="InterPro" id="IPR036121">
    <property type="entry name" value="ATPase_F1/V1/A1_a/bsu_N_sf"/>
</dbReference>
<evidence type="ECO:0000259" key="10">
    <source>
        <dbReference type="Pfam" id="PF02874"/>
    </source>
</evidence>
<feature type="domain" description="ATPase F1/V1/A1 complex alpha/beta subunit nucleotide-binding" evidence="9">
    <location>
        <begin position="208"/>
        <end position="430"/>
    </location>
</feature>
<dbReference type="STRING" id="1797197.A2Y75_00580"/>
<evidence type="ECO:0000313" key="13">
    <source>
        <dbReference type="EMBL" id="OFW59011.1"/>
    </source>
</evidence>
<dbReference type="SUPFAM" id="SSF47917">
    <property type="entry name" value="C-terminal domain of alpha and beta subunits of F1 ATP synthase"/>
    <property type="match status" value="1"/>
</dbReference>
<evidence type="ECO:0000259" key="9">
    <source>
        <dbReference type="Pfam" id="PF00006"/>
    </source>
</evidence>
<dbReference type="InterPro" id="IPR022878">
    <property type="entry name" value="V-ATPase_asu"/>
</dbReference>
<evidence type="ECO:0000259" key="11">
    <source>
        <dbReference type="Pfam" id="PF16886"/>
    </source>
</evidence>
<dbReference type="InterPro" id="IPR031686">
    <property type="entry name" value="ATP-synth_a_Xtn"/>
</dbReference>
<proteinExistence type="inferred from homology"/>
<reference evidence="13 14" key="1">
    <citation type="journal article" date="2016" name="Nat. Commun.">
        <title>Thousands of microbial genomes shed light on interconnected biogeochemical processes in an aquifer system.</title>
        <authorList>
            <person name="Anantharaman K."/>
            <person name="Brown C.T."/>
            <person name="Hug L.A."/>
            <person name="Sharon I."/>
            <person name="Castelle C.J."/>
            <person name="Probst A.J."/>
            <person name="Thomas B.C."/>
            <person name="Singh A."/>
            <person name="Wilkins M.J."/>
            <person name="Karaoz U."/>
            <person name="Brodie E.L."/>
            <person name="Williams K.H."/>
            <person name="Hubbard S.S."/>
            <person name="Banfield J.F."/>
        </authorList>
    </citation>
    <scope>NUCLEOTIDE SEQUENCE [LARGE SCALE GENOMIC DNA]</scope>
</reference>
<dbReference type="GO" id="GO:0045259">
    <property type="term" value="C:proton-transporting ATP synthase complex"/>
    <property type="evidence" value="ECO:0007669"/>
    <property type="project" value="UniProtKB-ARBA"/>
</dbReference>
<sequence>MIEGTIAKVSGPVVNAEGMAGAKMYDITRVGDLGLIGEVVRLDGETAIVQVYEDTSGLQVGERVECTEEPLLIELGPGLLSSIYDGIQRRLVDIADEYGDFVVRGVTTQPLRRDRLWKFEAMVERGDEVGPGDVVGEVQETVHITHRIMVPPGMSGRVSEVKEGEFNVDQVVVRLEGGGEIKLHQTWPARVPRPVKEKLNPTVPFITGTRILDTFFPIAQGGYSIIPGGFGTGKTVTETTLAKWADADIVIYIGCGERGNEITEVLAEFPSLIDPKTGVPLMQRTILVANTSNMPVAAREASIYTGITLAEYYRDMGYNVALMADSTSRWGEALREVSGRLEEMPGEEGYPAYLATRLADFYERCGRATCLGSDERPGSITAIGAVSPPGGDFSEPMTQNSLRITGAFWALDTSLAYRRHFPAISWIKSYTLYLDQIEQWYLKNVSEDWRALRDKAMGLLQKEVELQEIVQLVGPDALPDFAKAVLETTRMLREDYLQQFAFSDTDAFCSLRKGYLMLKVILTYYDCLEEALVQGVALRQATEHPIKNEIARMKEISSEEAEERISDLVERVQSELRSLSEW</sequence>
<dbReference type="GO" id="GO:0042777">
    <property type="term" value="P:proton motive force-driven plasma membrane ATP synthesis"/>
    <property type="evidence" value="ECO:0007669"/>
    <property type="project" value="UniProtKB-UniRule"/>
</dbReference>
<dbReference type="InterPro" id="IPR055190">
    <property type="entry name" value="ATP-synt_VA_C"/>
</dbReference>
<dbReference type="GO" id="GO:0046961">
    <property type="term" value="F:proton-transporting ATPase activity, rotational mechanism"/>
    <property type="evidence" value="ECO:0007669"/>
    <property type="project" value="InterPro"/>
</dbReference>
<dbReference type="CDD" id="cd01134">
    <property type="entry name" value="V_A-ATPase_A"/>
    <property type="match status" value="1"/>
</dbReference>
<accession>A0A1F2WQ90</accession>
<dbReference type="FunFam" id="2.40.30.20:FF:000002">
    <property type="entry name" value="V-type proton ATPase catalytic subunit A"/>
    <property type="match status" value="1"/>
</dbReference>
<dbReference type="GO" id="GO:0046933">
    <property type="term" value="F:proton-transporting ATP synthase activity, rotational mechanism"/>
    <property type="evidence" value="ECO:0007669"/>
    <property type="project" value="UniProtKB-UniRule"/>
</dbReference>
<dbReference type="NCBIfam" id="NF003220">
    <property type="entry name" value="PRK04192.1"/>
    <property type="match status" value="1"/>
</dbReference>
<dbReference type="InterPro" id="IPR004100">
    <property type="entry name" value="ATPase_F1/V1/A1_a/bsu_N"/>
</dbReference>
<organism evidence="13 14">
    <name type="scientific">Candidatus Solincola sediminis</name>
    <dbReference type="NCBI Taxonomy" id="1797199"/>
    <lineage>
        <taxon>Bacteria</taxon>
        <taxon>Bacillati</taxon>
        <taxon>Actinomycetota</taxon>
        <taxon>Candidatus Geothermincolia</taxon>
        <taxon>Candidatus Geothermincolales</taxon>
        <taxon>Candidatus Geothermincolaceae</taxon>
        <taxon>Candidatus Solincola</taxon>
    </lineage>
</organism>
<evidence type="ECO:0000256" key="4">
    <source>
        <dbReference type="ARBA" id="ARBA00022781"/>
    </source>
</evidence>
<dbReference type="CDD" id="cd18119">
    <property type="entry name" value="ATP-synt_V_A-type_alpha_N"/>
    <property type="match status" value="1"/>
</dbReference>
<keyword evidence="5 8" id="KW-0067">ATP-binding</keyword>
<evidence type="ECO:0000256" key="7">
    <source>
        <dbReference type="ARBA" id="ARBA00023065"/>
    </source>
</evidence>
<evidence type="ECO:0000256" key="8">
    <source>
        <dbReference type="HAMAP-Rule" id="MF_00309"/>
    </source>
</evidence>
<dbReference type="Pfam" id="PF02874">
    <property type="entry name" value="ATP-synt_ab_N"/>
    <property type="match status" value="1"/>
</dbReference>
<dbReference type="Gene3D" id="2.40.30.20">
    <property type="match status" value="1"/>
</dbReference>
<dbReference type="PANTHER" id="PTHR43607">
    <property type="entry name" value="V-TYPE PROTON ATPASE CATALYTIC SUBUNIT A"/>
    <property type="match status" value="1"/>
</dbReference>
<dbReference type="InterPro" id="IPR027417">
    <property type="entry name" value="P-loop_NTPase"/>
</dbReference>
<dbReference type="InterPro" id="IPR000194">
    <property type="entry name" value="ATPase_F1/V1/A1_a/bsu_nucl-bd"/>
</dbReference>
<dbReference type="InterPro" id="IPR024034">
    <property type="entry name" value="ATPase_F1/V1_b/a_C"/>
</dbReference>
<keyword evidence="7 8" id="KW-0406">Ion transport</keyword>
<keyword evidence="3 8" id="KW-0547">Nucleotide-binding</keyword>
<evidence type="ECO:0000256" key="6">
    <source>
        <dbReference type="ARBA" id="ARBA00022967"/>
    </source>
</evidence>
<comment type="similarity">
    <text evidence="1 8">Belongs to the ATPase alpha/beta chains family.</text>
</comment>
<evidence type="ECO:0000259" key="12">
    <source>
        <dbReference type="Pfam" id="PF22919"/>
    </source>
</evidence>
<dbReference type="Proteomes" id="UP000177876">
    <property type="component" value="Unassembled WGS sequence"/>
</dbReference>
<keyword evidence="4 8" id="KW-0375">Hydrogen ion transport</keyword>
<feature type="domain" description="ATP synthase A/B type C-terminal" evidence="12">
    <location>
        <begin position="439"/>
        <end position="534"/>
    </location>
</feature>
<keyword evidence="2 8" id="KW-0813">Transport</keyword>
<feature type="domain" description="ATPsynthase alpha/beta subunit barrel-sandwich" evidence="11">
    <location>
        <begin position="109"/>
        <end position="190"/>
    </location>
</feature>
<keyword evidence="8" id="KW-0066">ATP synthesis</keyword>
<evidence type="ECO:0000256" key="3">
    <source>
        <dbReference type="ARBA" id="ARBA00022741"/>
    </source>
</evidence>
<evidence type="ECO:0000256" key="2">
    <source>
        <dbReference type="ARBA" id="ARBA00022448"/>
    </source>
</evidence>
<dbReference type="Gene3D" id="1.10.1140.10">
    <property type="entry name" value="Bovine Mitochondrial F1-atpase, Atp Synthase Beta Chain, Chain D, domain 3"/>
    <property type="match status" value="1"/>
</dbReference>
<dbReference type="AlphaFoldDB" id="A0A1F2WQ90"/>
<dbReference type="SUPFAM" id="SSF52540">
    <property type="entry name" value="P-loop containing nucleoside triphosphate hydrolases"/>
    <property type="match status" value="1"/>
</dbReference>
<dbReference type="EC" id="7.1.2.2" evidence="8"/>
<dbReference type="SUPFAM" id="SSF50615">
    <property type="entry name" value="N-terminal domain of alpha and beta subunits of F1 ATP synthase"/>
    <property type="match status" value="1"/>
</dbReference>
<gene>
    <name evidence="8" type="primary">atpA</name>
    <name evidence="13" type="ORF">A2Y75_00580</name>
</gene>
<dbReference type="HAMAP" id="MF_00309">
    <property type="entry name" value="ATP_synth_A_arch"/>
    <property type="match status" value="1"/>
</dbReference>
<comment type="function">
    <text evidence="8">Produces ATP from ADP in the presence of a proton gradient across the membrane. The V-type alpha chain is a catalytic subunit.</text>
</comment>
<dbReference type="FunFam" id="1.10.1140.10:FF:000002">
    <property type="entry name" value="V-type proton ATPase catalytic subunit A"/>
    <property type="match status" value="1"/>
</dbReference>
<feature type="binding site" evidence="8">
    <location>
        <begin position="228"/>
        <end position="235"/>
    </location>
    <ligand>
        <name>ATP</name>
        <dbReference type="ChEBI" id="CHEBI:30616"/>
    </ligand>
</feature>
<dbReference type="CDD" id="cd18111">
    <property type="entry name" value="ATP-synt_V_A-type_alpha_C"/>
    <property type="match status" value="1"/>
</dbReference>
<keyword evidence="6 8" id="KW-1278">Translocase</keyword>
<comment type="catalytic activity">
    <reaction evidence="8">
        <text>ATP + H2O + 4 H(+)(in) = ADP + phosphate + 5 H(+)(out)</text>
        <dbReference type="Rhea" id="RHEA:57720"/>
        <dbReference type="ChEBI" id="CHEBI:15377"/>
        <dbReference type="ChEBI" id="CHEBI:15378"/>
        <dbReference type="ChEBI" id="CHEBI:30616"/>
        <dbReference type="ChEBI" id="CHEBI:43474"/>
        <dbReference type="ChEBI" id="CHEBI:456216"/>
        <dbReference type="EC" id="7.1.2.2"/>
    </reaction>
</comment>
<feature type="domain" description="ATPase F1/V1/A1 complex alpha/beta subunit N-terminal" evidence="10">
    <location>
        <begin position="6"/>
        <end position="67"/>
    </location>
</feature>
<dbReference type="Pfam" id="PF16886">
    <property type="entry name" value="ATP-synt_ab_Xtn"/>
    <property type="match status" value="1"/>
</dbReference>
<evidence type="ECO:0000256" key="1">
    <source>
        <dbReference type="ARBA" id="ARBA00008936"/>
    </source>
</evidence>
<evidence type="ECO:0000313" key="14">
    <source>
        <dbReference type="Proteomes" id="UP000177876"/>
    </source>
</evidence>
<dbReference type="Pfam" id="PF00006">
    <property type="entry name" value="ATP-synt_ab"/>
    <property type="match status" value="1"/>
</dbReference>
<evidence type="ECO:0000256" key="5">
    <source>
        <dbReference type="ARBA" id="ARBA00022840"/>
    </source>
</evidence>
<dbReference type="Gene3D" id="3.40.50.300">
    <property type="entry name" value="P-loop containing nucleotide triphosphate hydrolases"/>
    <property type="match status" value="1"/>
</dbReference>
<dbReference type="Gene3D" id="2.40.50.100">
    <property type="match status" value="1"/>
</dbReference>
<dbReference type="GO" id="GO:0005524">
    <property type="term" value="F:ATP binding"/>
    <property type="evidence" value="ECO:0007669"/>
    <property type="project" value="UniProtKB-UniRule"/>
</dbReference>
<dbReference type="EMBL" id="MELK01000019">
    <property type="protein sequence ID" value="OFW59011.1"/>
    <property type="molecule type" value="Genomic_DNA"/>
</dbReference>
<comment type="caution">
    <text evidence="13">The sequence shown here is derived from an EMBL/GenBank/DDBJ whole genome shotgun (WGS) entry which is preliminary data.</text>
</comment>
<dbReference type="PANTHER" id="PTHR43607:SF1">
    <property type="entry name" value="H(+)-TRANSPORTING TWO-SECTOR ATPASE"/>
    <property type="match status" value="1"/>
</dbReference>
<dbReference type="Pfam" id="PF22919">
    <property type="entry name" value="ATP-synt_VA_C"/>
    <property type="match status" value="1"/>
</dbReference>
<name>A0A1F2WQ90_9ACTN</name>
<protein>
    <recommendedName>
        <fullName evidence="8">V-type ATP synthase alpha chain</fullName>
        <ecNumber evidence="8">7.1.2.2</ecNumber>
    </recommendedName>
    <alternativeName>
        <fullName evidence="8">V-ATPase subunit A</fullName>
    </alternativeName>
</protein>
<dbReference type="InterPro" id="IPR023366">
    <property type="entry name" value="ATP_synth_asu-like_sf"/>
</dbReference>